<dbReference type="Gene3D" id="3.90.850.10">
    <property type="entry name" value="Fumarylacetoacetase-like, C-terminal domain"/>
    <property type="match status" value="1"/>
</dbReference>
<name>A0A934ILE5_9HYPH</name>
<dbReference type="EMBL" id="JAEKJA010000038">
    <property type="protein sequence ID" value="MBJ3778774.1"/>
    <property type="molecule type" value="Genomic_DNA"/>
</dbReference>
<dbReference type="RefSeq" id="WP_198884673.1">
    <property type="nucleotide sequence ID" value="NZ_JAEKJA010000038.1"/>
</dbReference>
<comment type="caution">
    <text evidence="1">The sequence shown here is derived from an EMBL/GenBank/DDBJ whole genome shotgun (WGS) entry which is preliminary data.</text>
</comment>
<dbReference type="SUPFAM" id="SSF56529">
    <property type="entry name" value="FAH"/>
    <property type="match status" value="1"/>
</dbReference>
<evidence type="ECO:0000313" key="2">
    <source>
        <dbReference type="Proteomes" id="UP000609531"/>
    </source>
</evidence>
<dbReference type="GO" id="GO:0005737">
    <property type="term" value="C:cytoplasm"/>
    <property type="evidence" value="ECO:0007669"/>
    <property type="project" value="TreeGrafter"/>
</dbReference>
<dbReference type="GO" id="GO:0008684">
    <property type="term" value="F:2-oxopent-4-enoate hydratase activity"/>
    <property type="evidence" value="ECO:0007669"/>
    <property type="project" value="TreeGrafter"/>
</dbReference>
<dbReference type="Proteomes" id="UP000609531">
    <property type="component" value="Unassembled WGS sequence"/>
</dbReference>
<organism evidence="1 2">
    <name type="scientific">Acuticoccus mangrovi</name>
    <dbReference type="NCBI Taxonomy" id="2796142"/>
    <lineage>
        <taxon>Bacteria</taxon>
        <taxon>Pseudomonadati</taxon>
        <taxon>Pseudomonadota</taxon>
        <taxon>Alphaproteobacteria</taxon>
        <taxon>Hyphomicrobiales</taxon>
        <taxon>Amorphaceae</taxon>
        <taxon>Acuticoccus</taxon>
    </lineage>
</organism>
<dbReference type="InterPro" id="IPR036663">
    <property type="entry name" value="Fumarylacetoacetase_C_sf"/>
</dbReference>
<keyword evidence="2" id="KW-1185">Reference proteome</keyword>
<dbReference type="AlphaFoldDB" id="A0A934ILE5"/>
<dbReference type="PANTHER" id="PTHR30143:SF0">
    <property type="entry name" value="2-KETO-4-PENTENOATE HYDRATASE"/>
    <property type="match status" value="1"/>
</dbReference>
<sequence>MAAQLTAMRAAGEARAFDASDGLPQTVEEAYAVARQCFDAKHAVDVASYKLGGTTPGTQAAFATETAYFGALAASEIWTCGEARPIFRLPDFRGEAEIAVRLARDVSAEEVADLVADDTLFDAFAPALEAPWSVVRNLPEAGLPALLMDCCAVGLLFLGTPRPIDAAAMEAPLAIVVEGEIRAEGKAATGLVMPPMAAALAGMKEMARYGMRLAAGQWISTGGITPCVDLPHGVPAELRFGGVPEFQVVVERP</sequence>
<protein>
    <recommendedName>
        <fullName evidence="3">2-keto-4-pentenoate hydratase</fullName>
    </recommendedName>
</protein>
<evidence type="ECO:0000313" key="1">
    <source>
        <dbReference type="EMBL" id="MBJ3778774.1"/>
    </source>
</evidence>
<dbReference type="InterPro" id="IPR050772">
    <property type="entry name" value="Hydratase-Decarb/MhpD_sf"/>
</dbReference>
<proteinExistence type="predicted"/>
<accession>A0A934ILE5</accession>
<gene>
    <name evidence="1" type="ORF">JCR33_23945</name>
</gene>
<evidence type="ECO:0008006" key="3">
    <source>
        <dbReference type="Google" id="ProtNLM"/>
    </source>
</evidence>
<dbReference type="PANTHER" id="PTHR30143">
    <property type="entry name" value="ACID HYDRATASE"/>
    <property type="match status" value="1"/>
</dbReference>
<reference evidence="1" key="1">
    <citation type="submission" date="2020-12" db="EMBL/GenBank/DDBJ databases">
        <title>Bacterial taxonomy.</title>
        <authorList>
            <person name="Pan X."/>
        </authorList>
    </citation>
    <scope>NUCLEOTIDE SEQUENCE</scope>
    <source>
        <strain evidence="1">B2012</strain>
    </source>
</reference>